<accession>A0ABW9ZY10</accession>
<sequence>MDSITGNIAALAEDVKAYVETRADLLKLEVAAKASVLVSNATAVLLIGVLLLCFVAFAGVGLALLVGIWTGKMWAGFLIVSVAYALKALFIWKLRNRWIRIPVMNHFLKTFFNEDKTGKE</sequence>
<keyword evidence="1" id="KW-1133">Transmembrane helix</keyword>
<evidence type="ECO:0000313" key="3">
    <source>
        <dbReference type="Proteomes" id="UP000753802"/>
    </source>
</evidence>
<feature type="transmembrane region" description="Helical" evidence="1">
    <location>
        <begin position="74"/>
        <end position="92"/>
    </location>
</feature>
<name>A0ABW9ZY10_9BACT</name>
<dbReference type="InterPro" id="IPR009937">
    <property type="entry name" value="Phage_holin_3_6"/>
</dbReference>
<evidence type="ECO:0000313" key="2">
    <source>
        <dbReference type="EMBL" id="NCI52068.1"/>
    </source>
</evidence>
<dbReference type="Proteomes" id="UP000753802">
    <property type="component" value="Unassembled WGS sequence"/>
</dbReference>
<keyword evidence="1" id="KW-0812">Transmembrane</keyword>
<feature type="transmembrane region" description="Helical" evidence="1">
    <location>
        <begin position="43"/>
        <end position="68"/>
    </location>
</feature>
<evidence type="ECO:0000256" key="1">
    <source>
        <dbReference type="SAM" id="Phobius"/>
    </source>
</evidence>
<reference evidence="2 3" key="1">
    <citation type="submission" date="2020-01" db="EMBL/GenBank/DDBJ databases">
        <title>Genome analysis.</title>
        <authorList>
            <person name="Wu S."/>
            <person name="Wang G."/>
        </authorList>
    </citation>
    <scope>NUCLEOTIDE SEQUENCE [LARGE SCALE GENOMIC DNA]</scope>
    <source>
        <strain evidence="2 3">SYL130</strain>
    </source>
</reference>
<protein>
    <submittedName>
        <fullName evidence="2">Phage holin family protein</fullName>
    </submittedName>
</protein>
<proteinExistence type="predicted"/>
<comment type="caution">
    <text evidence="2">The sequence shown here is derived from an EMBL/GenBank/DDBJ whole genome shotgun (WGS) entry which is preliminary data.</text>
</comment>
<gene>
    <name evidence="2" type="ORF">GWC95_19240</name>
</gene>
<organism evidence="2 3">
    <name type="scientific">Sediminibacterium roseum</name>
    <dbReference type="NCBI Taxonomy" id="1978412"/>
    <lineage>
        <taxon>Bacteria</taxon>
        <taxon>Pseudomonadati</taxon>
        <taxon>Bacteroidota</taxon>
        <taxon>Chitinophagia</taxon>
        <taxon>Chitinophagales</taxon>
        <taxon>Chitinophagaceae</taxon>
        <taxon>Sediminibacterium</taxon>
    </lineage>
</organism>
<dbReference type="RefSeq" id="WP_161820326.1">
    <property type="nucleotide sequence ID" value="NZ_JAACJS010000015.1"/>
</dbReference>
<dbReference type="Pfam" id="PF07332">
    <property type="entry name" value="Phage_holin_3_6"/>
    <property type="match status" value="1"/>
</dbReference>
<keyword evidence="1" id="KW-0472">Membrane</keyword>
<keyword evidence="3" id="KW-1185">Reference proteome</keyword>
<dbReference type="EMBL" id="JAACJS010000015">
    <property type="protein sequence ID" value="NCI52068.1"/>
    <property type="molecule type" value="Genomic_DNA"/>
</dbReference>